<comment type="subcellular location">
    <subcellularLocation>
        <location evidence="1">Cytoplasm</location>
    </subcellularLocation>
</comment>
<reference evidence="14" key="2">
    <citation type="submission" date="2021-04" db="EMBL/GenBank/DDBJ databases">
        <authorList>
            <person name="Podell S."/>
        </authorList>
    </citation>
    <scope>NUCLEOTIDE SEQUENCE</scope>
    <source>
        <strain evidence="14">Hildebrandi</strain>
    </source>
</reference>
<keyword evidence="12" id="KW-1133">Transmembrane helix</keyword>
<dbReference type="PANTHER" id="PTHR45726:SF3">
    <property type="entry name" value="LEUKOTRIENE A-4 HYDROLASE"/>
    <property type="match status" value="1"/>
</dbReference>
<dbReference type="FunFam" id="3.30.2010.30:FF:000001">
    <property type="entry name" value="Leukotriene A(4) hydrolase"/>
    <property type="match status" value="1"/>
</dbReference>
<feature type="binding site" evidence="11">
    <location>
        <position position="298"/>
    </location>
    <ligand>
        <name>Zn(2+)</name>
        <dbReference type="ChEBI" id="CHEBI:29105"/>
        <note>catalytic</note>
    </ligand>
</feature>
<dbReference type="Pfam" id="PF09127">
    <property type="entry name" value="Leuk-A4-hydro_C"/>
    <property type="match status" value="1"/>
</dbReference>
<keyword evidence="8" id="KW-0482">Metalloprotease</keyword>
<dbReference type="InterPro" id="IPR049980">
    <property type="entry name" value="LTA4H_cat"/>
</dbReference>
<evidence type="ECO:0000256" key="5">
    <source>
        <dbReference type="ARBA" id="ARBA00022723"/>
    </source>
</evidence>
<dbReference type="FunFam" id="2.60.40.1730:FF:000004">
    <property type="entry name" value="Leukotriene A(4) hydrolase"/>
    <property type="match status" value="1"/>
</dbReference>
<feature type="active site" description="Proton acceptor" evidence="9">
    <location>
        <position position="295"/>
    </location>
</feature>
<comment type="cofactor">
    <cofactor evidence="11">
        <name>Zn(2+)</name>
        <dbReference type="ChEBI" id="CHEBI:29105"/>
    </cofactor>
    <text evidence="11">Binds 1 zinc ion per subunit.</text>
</comment>
<dbReference type="CDD" id="cd09599">
    <property type="entry name" value="M1_LTA4H"/>
    <property type="match status" value="1"/>
</dbReference>
<proteinExistence type="inferred from homology"/>
<feature type="binding site" evidence="10">
    <location>
        <begin position="134"/>
        <end position="136"/>
    </location>
    <ligand>
        <name>a peptide</name>
        <dbReference type="ChEBI" id="CHEBI:60466"/>
    </ligand>
</feature>
<comment type="similarity">
    <text evidence="2">Belongs to the peptidase M1 family.</text>
</comment>
<feature type="binding site" evidence="11">
    <location>
        <position position="317"/>
    </location>
    <ligand>
        <name>Zn(2+)</name>
        <dbReference type="ChEBI" id="CHEBI:29105"/>
        <note>catalytic</note>
    </ligand>
</feature>
<dbReference type="InterPro" id="IPR014782">
    <property type="entry name" value="Peptidase_M1_dom"/>
</dbReference>
<keyword evidence="5 11" id="KW-0479">Metal-binding</keyword>
<dbReference type="Pfam" id="PF17900">
    <property type="entry name" value="Peptidase_M1_N"/>
    <property type="match status" value="1"/>
</dbReference>
<protein>
    <submittedName>
        <fullName evidence="14">Aminopeptidase N</fullName>
    </submittedName>
</protein>
<reference evidence="14" key="1">
    <citation type="journal article" date="2021" name="Sci. Rep.">
        <title>Diploid genomic architecture of Nitzschia inconspicua, an elite biomass production diatom.</title>
        <authorList>
            <person name="Oliver A."/>
            <person name="Podell S."/>
            <person name="Pinowska A."/>
            <person name="Traller J.C."/>
            <person name="Smith S.R."/>
            <person name="McClure R."/>
            <person name="Beliaev A."/>
            <person name="Bohutskyi P."/>
            <person name="Hill E.A."/>
            <person name="Rabines A."/>
            <person name="Zheng H."/>
            <person name="Allen L.Z."/>
            <person name="Kuo A."/>
            <person name="Grigoriev I.V."/>
            <person name="Allen A.E."/>
            <person name="Hazlebeck D."/>
            <person name="Allen E.E."/>
        </authorList>
    </citation>
    <scope>NUCLEOTIDE SEQUENCE</scope>
    <source>
        <strain evidence="14">Hildebrandi</strain>
    </source>
</reference>
<evidence type="ECO:0000256" key="6">
    <source>
        <dbReference type="ARBA" id="ARBA00022801"/>
    </source>
</evidence>
<accession>A0A9K3PVF2</accession>
<keyword evidence="7 11" id="KW-0862">Zinc</keyword>
<evidence type="ECO:0000256" key="8">
    <source>
        <dbReference type="ARBA" id="ARBA00023049"/>
    </source>
</evidence>
<keyword evidence="3" id="KW-0963">Cytoplasm</keyword>
<dbReference type="SMART" id="SM01263">
    <property type="entry name" value="Leuk-A4-hydro_C"/>
    <property type="match status" value="1"/>
</dbReference>
<feature type="binding site" evidence="10">
    <location>
        <begin position="563"/>
        <end position="565"/>
    </location>
    <ligand>
        <name>a peptide</name>
        <dbReference type="ChEBI" id="CHEBI:60466"/>
    </ligand>
</feature>
<evidence type="ECO:0000313" key="14">
    <source>
        <dbReference type="EMBL" id="KAG7361242.1"/>
    </source>
</evidence>
<dbReference type="GO" id="GO:0005829">
    <property type="term" value="C:cytosol"/>
    <property type="evidence" value="ECO:0007669"/>
    <property type="project" value="TreeGrafter"/>
</dbReference>
<keyword evidence="12" id="KW-0812">Transmembrane</keyword>
<feature type="binding site" evidence="11">
    <location>
        <position position="294"/>
    </location>
    <ligand>
        <name>Zn(2+)</name>
        <dbReference type="ChEBI" id="CHEBI:29105"/>
        <note>catalytic</note>
    </ligand>
</feature>
<evidence type="ECO:0000256" key="11">
    <source>
        <dbReference type="PIRSR" id="PIRSR634015-3"/>
    </source>
</evidence>
<keyword evidence="4" id="KW-0645">Protease</keyword>
<evidence type="ECO:0000256" key="12">
    <source>
        <dbReference type="SAM" id="Phobius"/>
    </source>
</evidence>
<dbReference type="Pfam" id="PF01433">
    <property type="entry name" value="Peptidase_M1"/>
    <property type="match status" value="1"/>
</dbReference>
<organism evidence="14 15">
    <name type="scientific">Nitzschia inconspicua</name>
    <dbReference type="NCBI Taxonomy" id="303405"/>
    <lineage>
        <taxon>Eukaryota</taxon>
        <taxon>Sar</taxon>
        <taxon>Stramenopiles</taxon>
        <taxon>Ochrophyta</taxon>
        <taxon>Bacillariophyta</taxon>
        <taxon>Bacillariophyceae</taxon>
        <taxon>Bacillariophycidae</taxon>
        <taxon>Bacillariales</taxon>
        <taxon>Bacillariaceae</taxon>
        <taxon>Nitzschia</taxon>
    </lineage>
</organism>
<evidence type="ECO:0000256" key="1">
    <source>
        <dbReference type="ARBA" id="ARBA00004496"/>
    </source>
</evidence>
<dbReference type="InterPro" id="IPR015211">
    <property type="entry name" value="Peptidase_M1_C"/>
</dbReference>
<keyword evidence="12" id="KW-0472">Membrane</keyword>
<name>A0A9K3PVF2_9STRA</name>
<evidence type="ECO:0000256" key="4">
    <source>
        <dbReference type="ARBA" id="ARBA00022670"/>
    </source>
</evidence>
<dbReference type="InterPro" id="IPR045357">
    <property type="entry name" value="Aminopeptidase_N-like_N"/>
</dbReference>
<keyword evidence="6" id="KW-0378">Hydrolase</keyword>
<sequence length="645" mass="72587">MDLSSFSKPEEAVVTHLDWVLTVDFEEKCLVAKATCTVRKSRRNFGRLILDTAHLEISAVQSCDGSPLDFKLHSLVRNKEHLGRPLEIQLPEQQGEDDTVKVTILYRTTEQCSALQWLPPSQTAGKQFPYLFTQCQAIHARSLVPCQDRCGVKMTYNATVTVPKWSTAVMSALFENVEMADENHKVYTWNQPVPISSYLLALAVGELTKKEISKRCAIWSEPSVVDAAAWEFSETEDFLTAAEAISGKTYVWGRYDLLCLPPSFPYGGMENPCLTFVTPTLLAGDKSLADVVAHEIAHSWTGNLVTNATWDHFWLNEGWTTWLQRKIMVRIKNNPKFLDFDAIEGRKSLTDTIQHEMAPQNTSLVLKIGDADPDDSYSTVAYEKGFTLLLYLERLVGTPEFENFFKAYIQRFATKTLTSEDFRDFFMDYFKGNEKVQEVDWDTWLYGQGMPPILPQLDQSMAKGSADLASIWLAVDRESKAPPAKNEMASWSSLQIVCFLDFVQVETADKPLQVSTLQAMNALYHFAESRNSEILFRYCKLAIASEDASILPVAIRFITTQGRMKFVRPLYKSLYRSAFGKDLAVKTFLNNQDFYHPIAAKMIAADLKVARRSTLLSSLSVIDPWVLVVGAAVVGGVAVAALRKK</sequence>
<evidence type="ECO:0000256" key="7">
    <source>
        <dbReference type="ARBA" id="ARBA00022833"/>
    </source>
</evidence>
<evidence type="ECO:0000256" key="9">
    <source>
        <dbReference type="PIRSR" id="PIRSR634015-1"/>
    </source>
</evidence>
<feature type="active site" description="Proton donor" evidence="9">
    <location>
        <position position="382"/>
    </location>
</feature>
<feature type="binding site" evidence="10">
    <location>
        <begin position="265"/>
        <end position="270"/>
    </location>
    <ligand>
        <name>a peptide</name>
        <dbReference type="ChEBI" id="CHEBI:60466"/>
    </ligand>
</feature>
<evidence type="ECO:0000256" key="2">
    <source>
        <dbReference type="ARBA" id="ARBA00010136"/>
    </source>
</evidence>
<evidence type="ECO:0000313" key="15">
    <source>
        <dbReference type="Proteomes" id="UP000693970"/>
    </source>
</evidence>
<comment type="caution">
    <text evidence="14">The sequence shown here is derived from an EMBL/GenBank/DDBJ whole genome shotgun (WGS) entry which is preliminary data.</text>
</comment>
<gene>
    <name evidence="14" type="ORF">IV203_036342</name>
</gene>
<dbReference type="OrthoDB" id="79562at2759"/>
<feature type="domain" description="Peptidase M1 leukotriene A4 hydrolase/aminopeptidase C-terminal" evidence="13">
    <location>
        <begin position="460"/>
        <end position="607"/>
    </location>
</feature>
<feature type="transmembrane region" description="Helical" evidence="12">
    <location>
        <begin position="624"/>
        <end position="642"/>
    </location>
</feature>
<dbReference type="FunFam" id="1.10.390.10:FF:000003">
    <property type="entry name" value="Leukotriene A(4) hydrolase"/>
    <property type="match status" value="1"/>
</dbReference>
<dbReference type="InterPro" id="IPR034015">
    <property type="entry name" value="M1_LTA4H"/>
</dbReference>
<dbReference type="EMBL" id="JAGRRH010000013">
    <property type="protein sequence ID" value="KAG7361242.1"/>
    <property type="molecule type" value="Genomic_DNA"/>
</dbReference>
<evidence type="ECO:0000259" key="13">
    <source>
        <dbReference type="SMART" id="SM01263"/>
    </source>
</evidence>
<keyword evidence="15" id="KW-1185">Reference proteome</keyword>
<dbReference type="Proteomes" id="UP000693970">
    <property type="component" value="Unassembled WGS sequence"/>
</dbReference>
<dbReference type="GO" id="GO:0008270">
    <property type="term" value="F:zinc ion binding"/>
    <property type="evidence" value="ECO:0007669"/>
    <property type="project" value="InterPro"/>
</dbReference>
<evidence type="ECO:0000256" key="3">
    <source>
        <dbReference type="ARBA" id="ARBA00022490"/>
    </source>
</evidence>
<evidence type="ECO:0000256" key="10">
    <source>
        <dbReference type="PIRSR" id="PIRSR634015-2"/>
    </source>
</evidence>
<dbReference type="GO" id="GO:0008237">
    <property type="term" value="F:metallopeptidase activity"/>
    <property type="evidence" value="ECO:0007669"/>
    <property type="project" value="UniProtKB-KW"/>
</dbReference>
<dbReference type="GO" id="GO:0004177">
    <property type="term" value="F:aminopeptidase activity"/>
    <property type="evidence" value="ECO:0007669"/>
    <property type="project" value="UniProtKB-KW"/>
</dbReference>
<keyword evidence="14" id="KW-0031">Aminopeptidase</keyword>
<dbReference type="AlphaFoldDB" id="A0A9K3PVF2"/>
<dbReference type="PANTHER" id="PTHR45726">
    <property type="entry name" value="LEUKOTRIENE A-4 HYDROLASE"/>
    <property type="match status" value="1"/>
</dbReference>
<dbReference type="GO" id="GO:0006508">
    <property type="term" value="P:proteolysis"/>
    <property type="evidence" value="ECO:0007669"/>
    <property type="project" value="UniProtKB-KW"/>
</dbReference>